<evidence type="ECO:0000256" key="1">
    <source>
        <dbReference type="SAM" id="MobiDB-lite"/>
    </source>
</evidence>
<dbReference type="AlphaFoldDB" id="A0ABD1EA98"/>
<feature type="region of interest" description="Disordered" evidence="1">
    <location>
        <begin position="131"/>
        <end position="195"/>
    </location>
</feature>
<evidence type="ECO:0000256" key="2">
    <source>
        <dbReference type="SAM" id="SignalP"/>
    </source>
</evidence>
<keyword evidence="4" id="KW-1185">Reference proteome</keyword>
<comment type="caution">
    <text evidence="3">The sequence shown here is derived from an EMBL/GenBank/DDBJ whole genome shotgun (WGS) entry which is preliminary data.</text>
</comment>
<feature type="compositionally biased region" description="Polar residues" evidence="1">
    <location>
        <begin position="160"/>
        <end position="175"/>
    </location>
</feature>
<gene>
    <name evidence="3" type="ORF">ABEB36_012173</name>
</gene>
<feature type="signal peptide" evidence="2">
    <location>
        <begin position="1"/>
        <end position="26"/>
    </location>
</feature>
<feature type="chain" id="PRO_5044890483" description="Serine proteinase stubble" evidence="2">
    <location>
        <begin position="27"/>
        <end position="202"/>
    </location>
</feature>
<name>A0ABD1EA98_HYPHA</name>
<evidence type="ECO:0000313" key="4">
    <source>
        <dbReference type="Proteomes" id="UP001566132"/>
    </source>
</evidence>
<proteinExistence type="predicted"/>
<organism evidence="3 4">
    <name type="scientific">Hypothenemus hampei</name>
    <name type="common">Coffee berry borer</name>
    <dbReference type="NCBI Taxonomy" id="57062"/>
    <lineage>
        <taxon>Eukaryota</taxon>
        <taxon>Metazoa</taxon>
        <taxon>Ecdysozoa</taxon>
        <taxon>Arthropoda</taxon>
        <taxon>Hexapoda</taxon>
        <taxon>Insecta</taxon>
        <taxon>Pterygota</taxon>
        <taxon>Neoptera</taxon>
        <taxon>Endopterygota</taxon>
        <taxon>Coleoptera</taxon>
        <taxon>Polyphaga</taxon>
        <taxon>Cucujiformia</taxon>
        <taxon>Curculionidae</taxon>
        <taxon>Scolytinae</taxon>
        <taxon>Hypothenemus</taxon>
    </lineage>
</organism>
<feature type="compositionally biased region" description="Polar residues" evidence="1">
    <location>
        <begin position="131"/>
        <end position="141"/>
    </location>
</feature>
<protein>
    <recommendedName>
        <fullName evidence="5">Serine proteinase stubble</fullName>
    </recommendedName>
</protein>
<dbReference type="EMBL" id="JBDJPC010000009">
    <property type="protein sequence ID" value="KAL1491601.1"/>
    <property type="molecule type" value="Genomic_DNA"/>
</dbReference>
<reference evidence="3 4" key="1">
    <citation type="submission" date="2024-05" db="EMBL/GenBank/DDBJ databases">
        <title>Genetic variation in Jamaican populations of the coffee berry borer (Hypothenemus hampei).</title>
        <authorList>
            <person name="Errbii M."/>
            <person name="Myrie A."/>
        </authorList>
    </citation>
    <scope>NUCLEOTIDE SEQUENCE [LARGE SCALE GENOMIC DNA]</scope>
    <source>
        <strain evidence="3">JA-Hopewell-2020-01-JO</strain>
        <tissue evidence="3">Whole body</tissue>
    </source>
</reference>
<evidence type="ECO:0008006" key="5">
    <source>
        <dbReference type="Google" id="ProtNLM"/>
    </source>
</evidence>
<dbReference type="Proteomes" id="UP001566132">
    <property type="component" value="Unassembled WGS sequence"/>
</dbReference>
<sequence length="202" mass="22196">MERLRMLWMAVLGAILLWFNDYVVESRTSNRQGYQINPKPCWVDGQEGTCMFVYECIKSEGYHIGMCVDAFMFGSCCAHNSSTVVSAQSGSSSLKPHVLYTAPSQNHNSNSHNSQVTKKPVKITSSHNYYSTNQLRPTSRPSIAIHTTDGGISGKPHSLLTASMSVRPGSSSRQPTQPPRHSLRPMSTDAFSLSNNILGEAV</sequence>
<keyword evidence="2" id="KW-0732">Signal</keyword>
<accession>A0ABD1EA98</accession>
<evidence type="ECO:0000313" key="3">
    <source>
        <dbReference type="EMBL" id="KAL1491601.1"/>
    </source>
</evidence>